<organism evidence="1 2">
    <name type="scientific">Engystomops pustulosus</name>
    <name type="common">Tungara frog</name>
    <name type="synonym">Physalaemus pustulosus</name>
    <dbReference type="NCBI Taxonomy" id="76066"/>
    <lineage>
        <taxon>Eukaryota</taxon>
        <taxon>Metazoa</taxon>
        <taxon>Chordata</taxon>
        <taxon>Craniata</taxon>
        <taxon>Vertebrata</taxon>
        <taxon>Euteleostomi</taxon>
        <taxon>Amphibia</taxon>
        <taxon>Batrachia</taxon>
        <taxon>Anura</taxon>
        <taxon>Neobatrachia</taxon>
        <taxon>Hyloidea</taxon>
        <taxon>Leptodactylidae</taxon>
        <taxon>Leiuperinae</taxon>
        <taxon>Engystomops</taxon>
    </lineage>
</organism>
<gene>
    <name evidence="1" type="ORF">GDO81_007974</name>
</gene>
<dbReference type="Proteomes" id="UP000824782">
    <property type="component" value="Unassembled WGS sequence"/>
</dbReference>
<proteinExistence type="predicted"/>
<evidence type="ECO:0000313" key="2">
    <source>
        <dbReference type="Proteomes" id="UP000824782"/>
    </source>
</evidence>
<name>A0AAV7CC65_ENGPU</name>
<accession>A0AAV7CC65</accession>
<reference evidence="1" key="1">
    <citation type="thesis" date="2020" institute="ProQuest LLC" country="789 East Eisenhower Parkway, Ann Arbor, MI, USA">
        <title>Comparative Genomics and Chromosome Evolution.</title>
        <authorList>
            <person name="Mudd A.B."/>
        </authorList>
    </citation>
    <scope>NUCLEOTIDE SEQUENCE</scope>
    <source>
        <strain evidence="1">237g6f4</strain>
        <tissue evidence="1">Blood</tissue>
    </source>
</reference>
<keyword evidence="2" id="KW-1185">Reference proteome</keyword>
<dbReference type="EMBL" id="WNYA01000003">
    <property type="protein sequence ID" value="KAG8582261.1"/>
    <property type="molecule type" value="Genomic_DNA"/>
</dbReference>
<dbReference type="AlphaFoldDB" id="A0AAV7CC65"/>
<sequence>MQEHNPAEMWCQRLLIEVHFLHCAAPSFNSGLRMSGHGSHILTYIYHNVHLKKMCLELRHFHKTSKLYFHSSLKSCEDVLVTLTIPIHFDPAHSYSEYITN</sequence>
<evidence type="ECO:0000313" key="1">
    <source>
        <dbReference type="EMBL" id="KAG8582261.1"/>
    </source>
</evidence>
<protein>
    <submittedName>
        <fullName evidence="1">Uncharacterized protein</fullName>
    </submittedName>
</protein>
<comment type="caution">
    <text evidence="1">The sequence shown here is derived from an EMBL/GenBank/DDBJ whole genome shotgun (WGS) entry which is preliminary data.</text>
</comment>